<feature type="compositionally biased region" description="Low complexity" evidence="1">
    <location>
        <begin position="106"/>
        <end position="116"/>
    </location>
</feature>
<evidence type="ECO:0000259" key="2">
    <source>
        <dbReference type="Pfam" id="PF03732"/>
    </source>
</evidence>
<feature type="compositionally biased region" description="Acidic residues" evidence="1">
    <location>
        <begin position="410"/>
        <end position="422"/>
    </location>
</feature>
<dbReference type="PANTHER" id="PTHR33223:SF8">
    <property type="entry name" value="OS04G0172440 PROTEIN"/>
    <property type="match status" value="1"/>
</dbReference>
<reference evidence="3" key="1">
    <citation type="submission" date="2023-07" db="EMBL/GenBank/DDBJ databases">
        <title>A chromosome-level genome assembly of Lolium multiflorum.</title>
        <authorList>
            <person name="Chen Y."/>
            <person name="Copetti D."/>
            <person name="Kolliker R."/>
            <person name="Studer B."/>
        </authorList>
    </citation>
    <scope>NUCLEOTIDE SEQUENCE</scope>
    <source>
        <strain evidence="3">02402/16</strain>
        <tissue evidence="3">Leaf</tissue>
    </source>
</reference>
<dbReference type="InterPro" id="IPR005162">
    <property type="entry name" value="Retrotrans_gag_dom"/>
</dbReference>
<dbReference type="PANTHER" id="PTHR33223">
    <property type="entry name" value="CCHC-TYPE DOMAIN-CONTAINING PROTEIN"/>
    <property type="match status" value="1"/>
</dbReference>
<feature type="region of interest" description="Disordered" evidence="1">
    <location>
        <begin position="1"/>
        <end position="38"/>
    </location>
</feature>
<dbReference type="AlphaFoldDB" id="A0AAD8QSM6"/>
<proteinExistence type="predicted"/>
<accession>A0AAD8QSM6</accession>
<sequence>MSSAASSTPPASPSSGSPIRFGSYEFTPRSDSSRSTFSGLQGNLGMTFGSNHCNVNAEGVLRLLEPFVPKSARKSSPSAAGSIMSSSIDLSAGLTDSTSPSPPSTPRSVSSMSTGSDDSEPSDMTSYYCLNCDTRHGLGSSDTPFICSARYSSGEESIDSAVRMTTWKTAHHQIYATNAAHGGEEEDRTPRSSRRCNFENSASNHDSDYTIAEEEWVAARAAIFNKTPLPAGTSVGTLNAYRTILEKNRQRLSNEQATLERRLLAADQSSERRRGSRGSASRSSQGAGKHRSRLSRLSEEDAREITSNLTKSFMTTDTTGMLRPKNVEGATTNLTAYLINQQLAPDGHMAQAHRGALESLAIVGNSLVPQKDKSTLQASGSKHRSRDARDEITQSRIDRARRRRATREEYDSDESEESQEYDGEMRGADCLSYKIRETMPPKRFKPTPTDAAKYDGQQEPRSWIDDYLQTVILHKGNQIAAMQCLQLYLKDSARAWLRGLLKGSIKSWDDLVDAFVTNFQATYKRPVGIEELRHCQQKPKESMCTYIGRDCRQFIEIQKLIQQQQQPNLPPPPQHQVQQVQSRNSNESFPPPHGQMSMIHRTGVSRREMKKLTQEINLAESIMANIPEYIDWSSQSVLFSRADHPMTIPKSGHATLVVEAQIGGFNMSKVFMDGGSGLNLIFLDTIKNMGITMRMLEETDTCFHGILPTLPAYSLGKVYLNVVFGKPENFRKEKIELELINWESQYHAILGRSAYAKFMAVPHYAYLKLKMPGNNGTNITVYESFSRSDNCD</sequence>
<feature type="compositionally biased region" description="Basic and acidic residues" evidence="1">
    <location>
        <begin position="263"/>
        <end position="273"/>
    </location>
</feature>
<dbReference type="Pfam" id="PF03732">
    <property type="entry name" value="Retrotrans_gag"/>
    <property type="match status" value="1"/>
</dbReference>
<comment type="caution">
    <text evidence="3">The sequence shown here is derived from an EMBL/GenBank/DDBJ whole genome shotgun (WGS) entry which is preliminary data.</text>
</comment>
<name>A0AAD8QSM6_LOLMU</name>
<feature type="region of interest" description="Disordered" evidence="1">
    <location>
        <begin position="371"/>
        <end position="425"/>
    </location>
</feature>
<evidence type="ECO:0000313" key="4">
    <source>
        <dbReference type="Proteomes" id="UP001231189"/>
    </source>
</evidence>
<feature type="region of interest" description="Disordered" evidence="1">
    <location>
        <begin position="263"/>
        <end position="307"/>
    </location>
</feature>
<dbReference type="Proteomes" id="UP001231189">
    <property type="component" value="Unassembled WGS sequence"/>
</dbReference>
<organism evidence="3 4">
    <name type="scientific">Lolium multiflorum</name>
    <name type="common">Italian ryegrass</name>
    <name type="synonym">Lolium perenne subsp. multiflorum</name>
    <dbReference type="NCBI Taxonomy" id="4521"/>
    <lineage>
        <taxon>Eukaryota</taxon>
        <taxon>Viridiplantae</taxon>
        <taxon>Streptophyta</taxon>
        <taxon>Embryophyta</taxon>
        <taxon>Tracheophyta</taxon>
        <taxon>Spermatophyta</taxon>
        <taxon>Magnoliopsida</taxon>
        <taxon>Liliopsida</taxon>
        <taxon>Poales</taxon>
        <taxon>Poaceae</taxon>
        <taxon>BOP clade</taxon>
        <taxon>Pooideae</taxon>
        <taxon>Poodae</taxon>
        <taxon>Poeae</taxon>
        <taxon>Poeae Chloroplast Group 2 (Poeae type)</taxon>
        <taxon>Loliodinae</taxon>
        <taxon>Loliinae</taxon>
        <taxon>Lolium</taxon>
    </lineage>
</organism>
<evidence type="ECO:0000256" key="1">
    <source>
        <dbReference type="SAM" id="MobiDB-lite"/>
    </source>
</evidence>
<feature type="compositionally biased region" description="Low complexity" evidence="1">
    <location>
        <begin position="1"/>
        <end position="18"/>
    </location>
</feature>
<gene>
    <name evidence="3" type="ORF">QYE76_031690</name>
</gene>
<keyword evidence="4" id="KW-1185">Reference proteome</keyword>
<evidence type="ECO:0000313" key="3">
    <source>
        <dbReference type="EMBL" id="KAK1608017.1"/>
    </source>
</evidence>
<feature type="compositionally biased region" description="Polar residues" evidence="1">
    <location>
        <begin position="29"/>
        <end position="38"/>
    </location>
</feature>
<feature type="region of interest" description="Disordered" evidence="1">
    <location>
        <begin position="179"/>
        <end position="204"/>
    </location>
</feature>
<feature type="region of interest" description="Disordered" evidence="1">
    <location>
        <begin position="90"/>
        <end position="122"/>
    </location>
</feature>
<protein>
    <recommendedName>
        <fullName evidence="2">Retrotransposon gag domain-containing protein</fullName>
    </recommendedName>
</protein>
<feature type="region of interest" description="Disordered" evidence="1">
    <location>
        <begin position="562"/>
        <end position="598"/>
    </location>
</feature>
<feature type="compositionally biased region" description="Basic and acidic residues" evidence="1">
    <location>
        <begin position="387"/>
        <end position="398"/>
    </location>
</feature>
<dbReference type="EMBL" id="JAUUTY010000007">
    <property type="protein sequence ID" value="KAK1608017.1"/>
    <property type="molecule type" value="Genomic_DNA"/>
</dbReference>
<feature type="compositionally biased region" description="Low complexity" evidence="1">
    <location>
        <begin position="277"/>
        <end position="287"/>
    </location>
</feature>
<feature type="domain" description="Retrotransposon gag" evidence="2">
    <location>
        <begin position="487"/>
        <end position="549"/>
    </location>
</feature>